<proteinExistence type="predicted"/>
<dbReference type="GeneID" id="109622768"/>
<dbReference type="PANTHER" id="PTHR47331:SF1">
    <property type="entry name" value="GAG-LIKE PROTEIN"/>
    <property type="match status" value="1"/>
</dbReference>
<feature type="coiled-coil region" evidence="1">
    <location>
        <begin position="12"/>
        <end position="39"/>
    </location>
</feature>
<feature type="region of interest" description="Disordered" evidence="2">
    <location>
        <begin position="411"/>
        <end position="439"/>
    </location>
</feature>
<evidence type="ECO:0000313" key="3">
    <source>
        <dbReference type="EnsemblMetazoa" id="AALFPA23_010926.P15410"/>
    </source>
</evidence>
<keyword evidence="4" id="KW-1185">Reference proteome</keyword>
<evidence type="ECO:0000313" key="4">
    <source>
        <dbReference type="Proteomes" id="UP000069940"/>
    </source>
</evidence>
<reference evidence="3" key="2">
    <citation type="submission" date="2025-05" db="UniProtKB">
        <authorList>
            <consortium name="EnsemblMetazoa"/>
        </authorList>
    </citation>
    <scope>IDENTIFICATION</scope>
    <source>
        <strain evidence="3">Foshan</strain>
    </source>
</reference>
<evidence type="ECO:0008006" key="5">
    <source>
        <dbReference type="Google" id="ProtNLM"/>
    </source>
</evidence>
<dbReference type="Pfam" id="PF03564">
    <property type="entry name" value="DUF1759"/>
    <property type="match status" value="1"/>
</dbReference>
<accession>A0ABM1YP99</accession>
<protein>
    <recommendedName>
        <fullName evidence="5">CCHC-type domain-containing protein</fullName>
    </recommendedName>
</protein>
<name>A0ABM1YP99_AEDAL</name>
<dbReference type="PANTHER" id="PTHR47331">
    <property type="entry name" value="PHD-TYPE DOMAIN-CONTAINING PROTEIN"/>
    <property type="match status" value="1"/>
</dbReference>
<dbReference type="Proteomes" id="UP000069940">
    <property type="component" value="Unassembled WGS sequence"/>
</dbReference>
<dbReference type="RefSeq" id="XP_019932759.3">
    <property type="nucleotide sequence ID" value="XM_020077200.3"/>
</dbReference>
<dbReference type="InterPro" id="IPR005312">
    <property type="entry name" value="DUF1759"/>
</dbReference>
<dbReference type="EnsemblMetazoa" id="AALFPA23_010926.R15410">
    <property type="protein sequence ID" value="AALFPA23_010926.P15410"/>
    <property type="gene ID" value="AALFPA23_010926"/>
</dbReference>
<keyword evidence="1" id="KW-0175">Coiled coil</keyword>
<feature type="compositionally biased region" description="Low complexity" evidence="2">
    <location>
        <begin position="427"/>
        <end position="439"/>
    </location>
</feature>
<evidence type="ECO:0000256" key="2">
    <source>
        <dbReference type="SAM" id="MobiDB-lite"/>
    </source>
</evidence>
<reference evidence="4" key="1">
    <citation type="journal article" date="2015" name="Proc. Natl. Acad. Sci. U.S.A.">
        <title>Genome sequence of the Asian Tiger mosquito, Aedes albopictus, reveals insights into its biology, genetics, and evolution.</title>
        <authorList>
            <person name="Chen X.G."/>
            <person name="Jiang X."/>
            <person name="Gu J."/>
            <person name="Xu M."/>
            <person name="Wu Y."/>
            <person name="Deng Y."/>
            <person name="Zhang C."/>
            <person name="Bonizzoni M."/>
            <person name="Dermauw W."/>
            <person name="Vontas J."/>
            <person name="Armbruster P."/>
            <person name="Huang X."/>
            <person name="Yang Y."/>
            <person name="Zhang H."/>
            <person name="He W."/>
            <person name="Peng H."/>
            <person name="Liu Y."/>
            <person name="Wu K."/>
            <person name="Chen J."/>
            <person name="Lirakis M."/>
            <person name="Topalis P."/>
            <person name="Van Leeuwen T."/>
            <person name="Hall A.B."/>
            <person name="Jiang X."/>
            <person name="Thorpe C."/>
            <person name="Mueller R.L."/>
            <person name="Sun C."/>
            <person name="Waterhouse R.M."/>
            <person name="Yan G."/>
            <person name="Tu Z.J."/>
            <person name="Fang X."/>
            <person name="James A.A."/>
        </authorList>
    </citation>
    <scope>NUCLEOTIDE SEQUENCE [LARGE SCALE GENOMIC DNA]</scope>
    <source>
        <strain evidence="4">Foshan</strain>
    </source>
</reference>
<organism evidence="3 4">
    <name type="scientific">Aedes albopictus</name>
    <name type="common">Asian tiger mosquito</name>
    <name type="synonym">Stegomyia albopicta</name>
    <dbReference type="NCBI Taxonomy" id="7160"/>
    <lineage>
        <taxon>Eukaryota</taxon>
        <taxon>Metazoa</taxon>
        <taxon>Ecdysozoa</taxon>
        <taxon>Arthropoda</taxon>
        <taxon>Hexapoda</taxon>
        <taxon>Insecta</taxon>
        <taxon>Pterygota</taxon>
        <taxon>Neoptera</taxon>
        <taxon>Endopterygota</taxon>
        <taxon>Diptera</taxon>
        <taxon>Nematocera</taxon>
        <taxon>Culicoidea</taxon>
        <taxon>Culicidae</taxon>
        <taxon>Culicinae</taxon>
        <taxon>Aedini</taxon>
        <taxon>Aedes</taxon>
        <taxon>Stegomyia</taxon>
    </lineage>
</organism>
<sequence>MPRAEDERAELVDTSKNQLVALENSMKRLASDAKQLKDQTHTWVQLKTTIGMLDGLYEQASNVLLRLEGLDGPQQRREPLMAVYLNAKVLLEEMAQKVMPAPSSSSSNALLDQTIQQSSGRSDHLPRIELPRFNGSPTEWLSFKSRFEKRISALNEDADKFAFLGKCLEKFEPAKNSVEALENSGTSFAEAWQKLETRFYKRRIAFEGYFTKLLMVKKIMSPNAKGIMALIDAVDTAVHAAHQIQGERNQTLDSVANGLIIAIVKGKLDDVTLSKLEESLDLQKIYTWAEFKAELGKRANQLACQYLEEVPPRGRQHKTAAVAAATPTKEPIKKAQSQNNQKNCFICGSKEHSIFYCAAFNKLPLKERWEAVSKSRRCYNCMSWGHSVQKCSSNVSCKECGARHHTLLHFEAAENPPQPTQKGNEGSTTTASASTSITQ</sequence>
<evidence type="ECO:0000256" key="1">
    <source>
        <dbReference type="SAM" id="Coils"/>
    </source>
</evidence>